<feature type="domain" description="BEN" evidence="3">
    <location>
        <begin position="343"/>
        <end position="435"/>
    </location>
</feature>
<dbReference type="PROSITE" id="PS51457">
    <property type="entry name" value="BEN"/>
    <property type="match status" value="1"/>
</dbReference>
<name>A0ABN8MPS6_9CNID</name>
<dbReference type="InterPro" id="IPR000626">
    <property type="entry name" value="Ubiquitin-like_dom"/>
</dbReference>
<keyword evidence="5" id="KW-1185">Reference proteome</keyword>
<dbReference type="Gene3D" id="3.10.20.90">
    <property type="entry name" value="Phosphatidylinositol 3-kinase Catalytic Subunit, Chain A, domain 1"/>
    <property type="match status" value="1"/>
</dbReference>
<gene>
    <name evidence="4" type="ORF">PLOB_00016511</name>
</gene>
<dbReference type="Gene3D" id="1.10.10.2590">
    <property type="entry name" value="BEN domain"/>
    <property type="match status" value="1"/>
</dbReference>
<dbReference type="InterPro" id="IPR018379">
    <property type="entry name" value="BEN_domain"/>
</dbReference>
<dbReference type="Proteomes" id="UP001159405">
    <property type="component" value="Unassembled WGS sequence"/>
</dbReference>
<feature type="domain" description="Ubiquitin-like" evidence="2">
    <location>
        <begin position="93"/>
        <end position="147"/>
    </location>
</feature>
<proteinExistence type="predicted"/>
<evidence type="ECO:0000259" key="3">
    <source>
        <dbReference type="PROSITE" id="PS51457"/>
    </source>
</evidence>
<evidence type="ECO:0000259" key="2">
    <source>
        <dbReference type="PROSITE" id="PS50053"/>
    </source>
</evidence>
<sequence>MTESDSEPFDQEAEEKAVLANWQKKALSSKAAKKQITNSLSRQNREESRSEEKRKPKAKKDKENEDKGLSNAAQKKARSEIAENQSINIGKTVSLGMKLLLHGDETDKPVEFNLSVEPETTFKTLKNLIAKTTRIPSDNQLLVIKGQEWKMDEHGRICDDWSTDDLVAIFEVLEPSKEFSKTTVPDTLDSEFPAKVEVDVNNDFQPSDQSSLLAVNDSKQKLAVFRTGKFDNDLEEKVDKILHQVSEMTAKLHKLTDAVRKFEQCKACKKRYYKAVDNADISFEDQLSNVELSPSPSVSISPKASASNSPVSSLTTLKPQNSLNQLQKPCNERESTMLIGSPSRGVYAAKKNVEQISKSSPKRFALKLSELVFSREEAKLGSVEGKGDKLLKLDPNRIAAVRECTEMSFPANENLKRTEIKKSIDEKSRMVRNNRCFVWAGVNTSKD</sequence>
<dbReference type="SUPFAM" id="SSF54236">
    <property type="entry name" value="Ubiquitin-like"/>
    <property type="match status" value="1"/>
</dbReference>
<evidence type="ECO:0000313" key="4">
    <source>
        <dbReference type="EMBL" id="CAH3033159.1"/>
    </source>
</evidence>
<dbReference type="EMBL" id="CALNXK010000002">
    <property type="protein sequence ID" value="CAH3033159.1"/>
    <property type="molecule type" value="Genomic_DNA"/>
</dbReference>
<evidence type="ECO:0000313" key="5">
    <source>
        <dbReference type="Proteomes" id="UP001159405"/>
    </source>
</evidence>
<feature type="compositionally biased region" description="Basic and acidic residues" evidence="1">
    <location>
        <begin position="43"/>
        <end position="68"/>
    </location>
</feature>
<evidence type="ECO:0000256" key="1">
    <source>
        <dbReference type="SAM" id="MobiDB-lite"/>
    </source>
</evidence>
<reference evidence="4 5" key="1">
    <citation type="submission" date="2022-05" db="EMBL/GenBank/DDBJ databases">
        <authorList>
            <consortium name="Genoscope - CEA"/>
            <person name="William W."/>
        </authorList>
    </citation>
    <scope>NUCLEOTIDE SEQUENCE [LARGE SCALE GENOMIC DNA]</scope>
</reference>
<dbReference type="PROSITE" id="PS50053">
    <property type="entry name" value="UBIQUITIN_2"/>
    <property type="match status" value="1"/>
</dbReference>
<feature type="region of interest" description="Disordered" evidence="1">
    <location>
        <begin position="294"/>
        <end position="324"/>
    </location>
</feature>
<feature type="region of interest" description="Disordered" evidence="1">
    <location>
        <begin position="24"/>
        <end position="83"/>
    </location>
</feature>
<dbReference type="SMART" id="SM01025">
    <property type="entry name" value="BEN"/>
    <property type="match status" value="1"/>
</dbReference>
<protein>
    <submittedName>
        <fullName evidence="4">Uncharacterized protein</fullName>
    </submittedName>
</protein>
<organism evidence="4 5">
    <name type="scientific">Porites lobata</name>
    <dbReference type="NCBI Taxonomy" id="104759"/>
    <lineage>
        <taxon>Eukaryota</taxon>
        <taxon>Metazoa</taxon>
        <taxon>Cnidaria</taxon>
        <taxon>Anthozoa</taxon>
        <taxon>Hexacorallia</taxon>
        <taxon>Scleractinia</taxon>
        <taxon>Fungiina</taxon>
        <taxon>Poritidae</taxon>
        <taxon>Porites</taxon>
    </lineage>
</organism>
<accession>A0ABN8MPS6</accession>
<dbReference type="InterPro" id="IPR029071">
    <property type="entry name" value="Ubiquitin-like_domsf"/>
</dbReference>
<comment type="caution">
    <text evidence="4">The sequence shown here is derived from an EMBL/GenBank/DDBJ whole genome shotgun (WGS) entry which is preliminary data.</text>
</comment>